<dbReference type="AlphaFoldDB" id="A0AAP0S820"/>
<comment type="caution">
    <text evidence="1">The sequence shown here is derived from an EMBL/GenBank/DDBJ whole genome shotgun (WGS) entry which is preliminary data.</text>
</comment>
<accession>A0AAP0S820</accession>
<protein>
    <recommendedName>
        <fullName evidence="3">Ceramide kinase</fullName>
    </recommendedName>
</protein>
<evidence type="ECO:0000313" key="1">
    <source>
        <dbReference type="EMBL" id="KAK9292551.1"/>
    </source>
</evidence>
<reference evidence="1 2" key="1">
    <citation type="journal article" date="2024" name="Plant J.">
        <title>Genome sequences and population genomics reveal climatic adaptation and genomic divergence between two closely related sweetgum species.</title>
        <authorList>
            <person name="Xu W.Q."/>
            <person name="Ren C.Q."/>
            <person name="Zhang X.Y."/>
            <person name="Comes H.P."/>
            <person name="Liu X.H."/>
            <person name="Li Y.G."/>
            <person name="Kettle C.J."/>
            <person name="Jalonen R."/>
            <person name="Gaisberger H."/>
            <person name="Ma Y.Z."/>
            <person name="Qiu Y.X."/>
        </authorList>
    </citation>
    <scope>NUCLEOTIDE SEQUENCE [LARGE SCALE GENOMIC DNA]</scope>
    <source>
        <strain evidence="1">Hangzhou</strain>
    </source>
</reference>
<keyword evidence="2" id="KW-1185">Reference proteome</keyword>
<name>A0AAP0S820_LIQFO</name>
<proteinExistence type="predicted"/>
<evidence type="ECO:0000313" key="2">
    <source>
        <dbReference type="Proteomes" id="UP001415857"/>
    </source>
</evidence>
<dbReference type="Proteomes" id="UP001415857">
    <property type="component" value="Unassembled WGS sequence"/>
</dbReference>
<evidence type="ECO:0008006" key="3">
    <source>
        <dbReference type="Google" id="ProtNLM"/>
    </source>
</evidence>
<organism evidence="1 2">
    <name type="scientific">Liquidambar formosana</name>
    <name type="common">Formosan gum</name>
    <dbReference type="NCBI Taxonomy" id="63359"/>
    <lineage>
        <taxon>Eukaryota</taxon>
        <taxon>Viridiplantae</taxon>
        <taxon>Streptophyta</taxon>
        <taxon>Embryophyta</taxon>
        <taxon>Tracheophyta</taxon>
        <taxon>Spermatophyta</taxon>
        <taxon>Magnoliopsida</taxon>
        <taxon>eudicotyledons</taxon>
        <taxon>Gunneridae</taxon>
        <taxon>Pentapetalae</taxon>
        <taxon>Saxifragales</taxon>
        <taxon>Altingiaceae</taxon>
        <taxon>Liquidambar</taxon>
    </lineage>
</organism>
<gene>
    <name evidence="1" type="ORF">L1049_020525</name>
</gene>
<dbReference type="EMBL" id="JBBPBK010000001">
    <property type="protein sequence ID" value="KAK9292551.1"/>
    <property type="molecule type" value="Genomic_DNA"/>
</dbReference>
<sequence length="148" mass="16887">MGCLGNWLDPQKMIDQFVWALSLFLKLKLRSNSLTVYAVEFINGGMIQESILPNTGRSFLGHESEMYHFTVHGVRRSKAQPSLRVLAVYTFGHKNLQTCHWWVNRINASLNMETGRPKNLLVFVHPLSGKGNGCRIGKLWLLYSLVLK</sequence>